<feature type="domain" description="KIB1-4 beta-propeller" evidence="1">
    <location>
        <begin position="78"/>
        <end position="360"/>
    </location>
</feature>
<name>A0A3L6R448_PANMI</name>
<protein>
    <recommendedName>
        <fullName evidence="1">KIB1-4 beta-propeller domain-containing protein</fullName>
    </recommendedName>
</protein>
<dbReference type="PANTHER" id="PTHR34708:SF2">
    <property type="entry name" value="OS07G0440000 PROTEIN"/>
    <property type="match status" value="1"/>
</dbReference>
<organism evidence="2 3">
    <name type="scientific">Panicum miliaceum</name>
    <name type="common">Proso millet</name>
    <name type="synonym">Broomcorn millet</name>
    <dbReference type="NCBI Taxonomy" id="4540"/>
    <lineage>
        <taxon>Eukaryota</taxon>
        <taxon>Viridiplantae</taxon>
        <taxon>Streptophyta</taxon>
        <taxon>Embryophyta</taxon>
        <taxon>Tracheophyta</taxon>
        <taxon>Spermatophyta</taxon>
        <taxon>Magnoliopsida</taxon>
        <taxon>Liliopsida</taxon>
        <taxon>Poales</taxon>
        <taxon>Poaceae</taxon>
        <taxon>PACMAD clade</taxon>
        <taxon>Panicoideae</taxon>
        <taxon>Panicodae</taxon>
        <taxon>Paniceae</taxon>
        <taxon>Panicinae</taxon>
        <taxon>Panicum</taxon>
        <taxon>Panicum sect. Panicum</taxon>
    </lineage>
</organism>
<dbReference type="InterPro" id="IPR005174">
    <property type="entry name" value="KIB1-4_b-propeller"/>
</dbReference>
<dbReference type="Pfam" id="PF03478">
    <property type="entry name" value="Beta-prop_KIB1-4"/>
    <property type="match status" value="1"/>
</dbReference>
<dbReference type="PANTHER" id="PTHR34708">
    <property type="entry name" value="OS07G0440000 PROTEIN"/>
    <property type="match status" value="1"/>
</dbReference>
<gene>
    <name evidence="2" type="ORF">C2845_PM08G06710</name>
</gene>
<dbReference type="AlphaFoldDB" id="A0A3L6R448"/>
<reference evidence="3" key="1">
    <citation type="journal article" date="2019" name="Nat. Commun.">
        <title>The genome of broomcorn millet.</title>
        <authorList>
            <person name="Zou C."/>
            <person name="Miki D."/>
            <person name="Li D."/>
            <person name="Tang Q."/>
            <person name="Xiao L."/>
            <person name="Rajput S."/>
            <person name="Deng P."/>
            <person name="Jia W."/>
            <person name="Huang R."/>
            <person name="Zhang M."/>
            <person name="Sun Y."/>
            <person name="Hu J."/>
            <person name="Fu X."/>
            <person name="Schnable P.S."/>
            <person name="Li F."/>
            <person name="Zhang H."/>
            <person name="Feng B."/>
            <person name="Zhu X."/>
            <person name="Liu R."/>
            <person name="Schnable J.C."/>
            <person name="Zhu J.-K."/>
            <person name="Zhang H."/>
        </authorList>
    </citation>
    <scope>NUCLEOTIDE SEQUENCE [LARGE SCALE GENOMIC DNA]</scope>
</reference>
<evidence type="ECO:0000313" key="3">
    <source>
        <dbReference type="Proteomes" id="UP000275267"/>
    </source>
</evidence>
<evidence type="ECO:0000259" key="1">
    <source>
        <dbReference type="Pfam" id="PF03478"/>
    </source>
</evidence>
<comment type="caution">
    <text evidence="2">The sequence shown here is derived from an EMBL/GenBank/DDBJ whole genome shotgun (WGS) entry which is preliminary data.</text>
</comment>
<proteinExistence type="predicted"/>
<keyword evidence="3" id="KW-1185">Reference proteome</keyword>
<sequence length="426" mass="46558">MTTADPPRARVADWAGLPGDLLACVRELLTAVPGRVCFRAVCRSWRAADGPRPVPRMPPPWVVLPLGTAGCSAAFTLLSVPTMQAFRWSPPGGAGLRCVGSSGGWIAGAYIDADLKIRLSLLNPLTDARVDVPAPFGRVYHLSSSSRSATEEISLCNAFQKVAFSPSPTEHDFAVAVVTRNRSGKAMAFARAGCNEVWVADLGPFERGGDYIRAQLDVAYHDGKFYYMTMSGQVWVVDMAAPSPSPAPFATFEPTMPGLIDRRHHLAFTGDGALHIVCSSIREHHSSDGNMLALRYAPSCTAEQGSSSSTWAQVTCLHGQAFLIGDLNQTLSVHADGDDGAWLRPDCVYFTNIPLCSLLAESRECSYGRAWVLHLATGDIRRPLQIKVDSATGERRNYKVERHWGEDYPKCVWIMPSMRRRCMYIP</sequence>
<evidence type="ECO:0000313" key="2">
    <source>
        <dbReference type="EMBL" id="RLM93623.1"/>
    </source>
</evidence>
<dbReference type="InterPro" id="IPR011047">
    <property type="entry name" value="Quinoprotein_ADH-like_sf"/>
</dbReference>
<dbReference type="SUPFAM" id="SSF50998">
    <property type="entry name" value="Quinoprotein alcohol dehydrogenase-like"/>
    <property type="match status" value="1"/>
</dbReference>
<dbReference type="Proteomes" id="UP000275267">
    <property type="component" value="Unassembled WGS sequence"/>
</dbReference>
<dbReference type="EMBL" id="PQIB02000010">
    <property type="protein sequence ID" value="RLM93623.1"/>
    <property type="molecule type" value="Genomic_DNA"/>
</dbReference>
<accession>A0A3L6R448</accession>
<dbReference type="OrthoDB" id="692753at2759"/>